<keyword evidence="3" id="KW-1185">Reference proteome</keyword>
<proteinExistence type="predicted"/>
<protein>
    <submittedName>
        <fullName evidence="2">Uncharacterized protein</fullName>
    </submittedName>
</protein>
<gene>
    <name evidence="2" type="ORF">A8708_26585</name>
</gene>
<evidence type="ECO:0000313" key="2">
    <source>
        <dbReference type="EMBL" id="OAS19280.1"/>
    </source>
</evidence>
<accession>A0A198ADW8</accession>
<dbReference type="Proteomes" id="UP000078454">
    <property type="component" value="Unassembled WGS sequence"/>
</dbReference>
<reference evidence="2 3" key="1">
    <citation type="submission" date="2016-05" db="EMBL/GenBank/DDBJ databases">
        <title>Paenibacillus sp. 1ZS3-15 nov., isolated from the rhizosphere soil.</title>
        <authorList>
            <person name="Zhang X.X."/>
            <person name="Zhang J."/>
        </authorList>
    </citation>
    <scope>NUCLEOTIDE SEQUENCE [LARGE SCALE GENOMIC DNA]</scope>
    <source>
        <strain evidence="2 3">1ZS3-15</strain>
    </source>
</reference>
<name>A0A198ADW8_9BACL</name>
<evidence type="ECO:0000313" key="3">
    <source>
        <dbReference type="Proteomes" id="UP000078454"/>
    </source>
</evidence>
<dbReference type="STRING" id="1850517.A8708_26585"/>
<comment type="caution">
    <text evidence="2">The sequence shown here is derived from an EMBL/GenBank/DDBJ whole genome shotgun (WGS) entry which is preliminary data.</text>
</comment>
<evidence type="ECO:0000256" key="1">
    <source>
        <dbReference type="SAM" id="MobiDB-lite"/>
    </source>
</evidence>
<dbReference type="EMBL" id="LYPB01000058">
    <property type="protein sequence ID" value="OAS19280.1"/>
    <property type="molecule type" value="Genomic_DNA"/>
</dbReference>
<feature type="compositionally biased region" description="Polar residues" evidence="1">
    <location>
        <begin position="50"/>
        <end position="66"/>
    </location>
</feature>
<feature type="region of interest" description="Disordered" evidence="1">
    <location>
        <begin position="46"/>
        <end position="66"/>
    </location>
</feature>
<dbReference type="AlphaFoldDB" id="A0A198ADW8"/>
<organism evidence="2 3">
    <name type="scientific">Paenibacillus oryzisoli</name>
    <dbReference type="NCBI Taxonomy" id="1850517"/>
    <lineage>
        <taxon>Bacteria</taxon>
        <taxon>Bacillati</taxon>
        <taxon>Bacillota</taxon>
        <taxon>Bacilli</taxon>
        <taxon>Bacillales</taxon>
        <taxon>Paenibacillaceae</taxon>
        <taxon>Paenibacillus</taxon>
    </lineage>
</organism>
<sequence>MSKFLSPQWLKDFYHFESTDELQRNFVFSNSPAEKHMLETEIKRREAEANEQNIPSIQGSTLSPGA</sequence>